<keyword evidence="2" id="KW-1185">Reference proteome</keyword>
<reference evidence="1 2" key="1">
    <citation type="journal article" date="2016" name="Nat. Commun.">
        <title>Ectomycorrhizal ecology is imprinted in the genome of the dominant symbiotic fungus Cenococcum geophilum.</title>
        <authorList>
            <consortium name="DOE Joint Genome Institute"/>
            <person name="Peter M."/>
            <person name="Kohler A."/>
            <person name="Ohm R.A."/>
            <person name="Kuo A."/>
            <person name="Krutzmann J."/>
            <person name="Morin E."/>
            <person name="Arend M."/>
            <person name="Barry K.W."/>
            <person name="Binder M."/>
            <person name="Choi C."/>
            <person name="Clum A."/>
            <person name="Copeland A."/>
            <person name="Grisel N."/>
            <person name="Haridas S."/>
            <person name="Kipfer T."/>
            <person name="LaButti K."/>
            <person name="Lindquist E."/>
            <person name="Lipzen A."/>
            <person name="Maire R."/>
            <person name="Meier B."/>
            <person name="Mihaltcheva S."/>
            <person name="Molinier V."/>
            <person name="Murat C."/>
            <person name="Poggeler S."/>
            <person name="Quandt C.A."/>
            <person name="Sperisen C."/>
            <person name="Tritt A."/>
            <person name="Tisserant E."/>
            <person name="Crous P.W."/>
            <person name="Henrissat B."/>
            <person name="Nehls U."/>
            <person name="Egli S."/>
            <person name="Spatafora J.W."/>
            <person name="Grigoriev I.V."/>
            <person name="Martin F.M."/>
        </authorList>
    </citation>
    <scope>NUCLEOTIDE SEQUENCE [LARGE SCALE GENOMIC DNA]</scope>
    <source>
        <strain evidence="1 2">1.58</strain>
    </source>
</reference>
<dbReference type="Proteomes" id="UP000250078">
    <property type="component" value="Unassembled WGS sequence"/>
</dbReference>
<protein>
    <submittedName>
        <fullName evidence="1">Uncharacterized protein</fullName>
    </submittedName>
</protein>
<organism evidence="1 2">
    <name type="scientific">Cenococcum geophilum 1.58</name>
    <dbReference type="NCBI Taxonomy" id="794803"/>
    <lineage>
        <taxon>Eukaryota</taxon>
        <taxon>Fungi</taxon>
        <taxon>Dikarya</taxon>
        <taxon>Ascomycota</taxon>
        <taxon>Pezizomycotina</taxon>
        <taxon>Dothideomycetes</taxon>
        <taxon>Pleosporomycetidae</taxon>
        <taxon>Gloniales</taxon>
        <taxon>Gloniaceae</taxon>
        <taxon>Cenococcum</taxon>
    </lineage>
</organism>
<accession>A0ACC8ELC3</accession>
<name>A0ACC8ELC3_9PEZI</name>
<evidence type="ECO:0000313" key="1">
    <source>
        <dbReference type="EMBL" id="OCK86921.1"/>
    </source>
</evidence>
<sequence>MKADEMGLTRWTSAYLQNPNASSYTPIPALNTTDSDVTLIGISSNVKYIGNTTDPWFKALNRSLILDLVWTASRDLSVLGCTEQYQFCSPLKRCTPLTGLYATLPAATSLGLSAHQLAMFQILWKAAWVTALQFQMALLGSNVLLAKNALWGDTGWSSRLPDRQWELEAFNMHNISLAFIQRAIVEYASPTDIEIRPGLRSVQQIVRPTDPEALRVCGIVKIRSVDHTSFSVLGLVLILVLGSGFIVLDFVLARAVGWTQTKTGWRLYKRAEWVDQSTLQLQRQALEGRGIGPWTGTDDDVPVLAGYRRTFSSTTDGGAARAWSSAVLRGTELGVLWGRGSAQSVTPTRSSEFLLLDRRNEE</sequence>
<dbReference type="EMBL" id="KV748279">
    <property type="protein sequence ID" value="OCK86921.1"/>
    <property type="molecule type" value="Genomic_DNA"/>
</dbReference>
<evidence type="ECO:0000313" key="2">
    <source>
        <dbReference type="Proteomes" id="UP000250078"/>
    </source>
</evidence>
<proteinExistence type="predicted"/>
<gene>
    <name evidence="1" type="ORF">K441DRAFT_22101</name>
</gene>